<keyword evidence="2" id="KW-1185">Reference proteome</keyword>
<dbReference type="OrthoDB" id="2112405at2"/>
<comment type="caution">
    <text evidence="1">The sequence shown here is derived from an EMBL/GenBank/DDBJ whole genome shotgun (WGS) entry which is preliminary data.</text>
</comment>
<proteinExistence type="predicted"/>
<reference evidence="1 2" key="1">
    <citation type="submission" date="2018-03" db="EMBL/GenBank/DDBJ databases">
        <title>Alkalicoccus saliphilus sp. nov., isolated from a mineral pool.</title>
        <authorList>
            <person name="Zhao B."/>
        </authorList>
    </citation>
    <scope>NUCLEOTIDE SEQUENCE [LARGE SCALE GENOMIC DNA]</scope>
    <source>
        <strain evidence="1 2">6AG</strain>
    </source>
</reference>
<accession>A0A2T4U745</accession>
<evidence type="ECO:0000313" key="1">
    <source>
        <dbReference type="EMBL" id="PTL39175.1"/>
    </source>
</evidence>
<dbReference type="EMBL" id="PZJJ01000009">
    <property type="protein sequence ID" value="PTL39175.1"/>
    <property type="molecule type" value="Genomic_DNA"/>
</dbReference>
<dbReference type="RefSeq" id="WP_107584562.1">
    <property type="nucleotide sequence ID" value="NZ_PZJJ01000009.1"/>
</dbReference>
<organism evidence="1 2">
    <name type="scientific">Alkalicoccus saliphilus</name>
    <dbReference type="NCBI Taxonomy" id="200989"/>
    <lineage>
        <taxon>Bacteria</taxon>
        <taxon>Bacillati</taxon>
        <taxon>Bacillota</taxon>
        <taxon>Bacilli</taxon>
        <taxon>Bacillales</taxon>
        <taxon>Bacillaceae</taxon>
        <taxon>Alkalicoccus</taxon>
    </lineage>
</organism>
<name>A0A2T4U745_9BACI</name>
<dbReference type="Proteomes" id="UP000240509">
    <property type="component" value="Unassembled WGS sequence"/>
</dbReference>
<evidence type="ECO:0008006" key="3">
    <source>
        <dbReference type="Google" id="ProtNLM"/>
    </source>
</evidence>
<gene>
    <name evidence="1" type="ORF">C6Y45_07205</name>
</gene>
<dbReference type="AlphaFoldDB" id="A0A2T4U745"/>
<protein>
    <recommendedName>
        <fullName evidence="3">WYL domain-containing protein</fullName>
    </recommendedName>
</protein>
<evidence type="ECO:0000313" key="2">
    <source>
        <dbReference type="Proteomes" id="UP000240509"/>
    </source>
</evidence>
<sequence length="73" mass="8834">MKNIFLRHMQTAEPLEVIYMDGHSRITQRQVTVYECEGNYIKVYCHTRREKRIFRLDHILSAQPVKKYKAVHD</sequence>